<evidence type="ECO:0000256" key="7">
    <source>
        <dbReference type="ARBA" id="ARBA00023141"/>
    </source>
</evidence>
<evidence type="ECO:0000256" key="4">
    <source>
        <dbReference type="ARBA" id="ARBA00022605"/>
    </source>
</evidence>
<keyword evidence="8 9" id="KW-0456">Lyase</keyword>
<evidence type="ECO:0000256" key="3">
    <source>
        <dbReference type="ARBA" id="ARBA00008737"/>
    </source>
</evidence>
<dbReference type="GO" id="GO:0000162">
    <property type="term" value="P:L-tryptophan biosynthetic process"/>
    <property type="evidence" value="ECO:0007669"/>
    <property type="project" value="UniProtKB-UniRule"/>
</dbReference>
<proteinExistence type="inferred from homology"/>
<organism evidence="11 12">
    <name type="scientific">Amphibacillus xylanus (strain ATCC 51415 / DSM 6626 / JCM 7361 / LMG 17667 / NBRC 15112 / Ep01)</name>
    <dbReference type="NCBI Taxonomy" id="698758"/>
    <lineage>
        <taxon>Bacteria</taxon>
        <taxon>Bacillati</taxon>
        <taxon>Bacillota</taxon>
        <taxon>Bacilli</taxon>
        <taxon>Bacillales</taxon>
        <taxon>Bacillaceae</taxon>
        <taxon>Amphibacillus</taxon>
    </lineage>
</organism>
<dbReference type="KEGG" id="axl:AXY_21090"/>
<accession>K0J5J4</accession>
<keyword evidence="4 9" id="KW-0028">Amino-acid biosynthesis</keyword>
<dbReference type="PANTHER" id="PTHR22854:SF2">
    <property type="entry name" value="INDOLE-3-GLYCEROL-PHOSPHATE SYNTHASE"/>
    <property type="match status" value="1"/>
</dbReference>
<dbReference type="NCBIfam" id="NF001371">
    <property type="entry name" value="PRK00278.1-3"/>
    <property type="match status" value="1"/>
</dbReference>
<evidence type="ECO:0000256" key="9">
    <source>
        <dbReference type="HAMAP-Rule" id="MF_00134"/>
    </source>
</evidence>
<dbReference type="STRING" id="698758.AXY_21090"/>
<name>K0J5J4_AMPXN</name>
<comment type="pathway">
    <text evidence="2 9">Amino-acid biosynthesis; L-tryptophan biosynthesis; L-tryptophan from chorismate: step 4/5.</text>
</comment>
<dbReference type="Proteomes" id="UP000006294">
    <property type="component" value="Chromosome"/>
</dbReference>
<dbReference type="AlphaFoldDB" id="K0J5J4"/>
<dbReference type="InterPro" id="IPR011060">
    <property type="entry name" value="RibuloseP-bd_barrel"/>
</dbReference>
<dbReference type="SUPFAM" id="SSF51366">
    <property type="entry name" value="Ribulose-phoshate binding barrel"/>
    <property type="match status" value="1"/>
</dbReference>
<evidence type="ECO:0000259" key="10">
    <source>
        <dbReference type="Pfam" id="PF00218"/>
    </source>
</evidence>
<evidence type="ECO:0000256" key="6">
    <source>
        <dbReference type="ARBA" id="ARBA00022822"/>
    </source>
</evidence>
<dbReference type="UniPathway" id="UPA00035">
    <property type="reaction ID" value="UER00043"/>
</dbReference>
<keyword evidence="6 9" id="KW-0822">Tryptophan biosynthesis</keyword>
<keyword evidence="12" id="KW-1185">Reference proteome</keyword>
<dbReference type="OrthoDB" id="9804217at2"/>
<dbReference type="Pfam" id="PF00218">
    <property type="entry name" value="IGPS"/>
    <property type="match status" value="1"/>
</dbReference>
<evidence type="ECO:0000256" key="8">
    <source>
        <dbReference type="ARBA" id="ARBA00023239"/>
    </source>
</evidence>
<dbReference type="HAMAP" id="MF_00134_B">
    <property type="entry name" value="IGPS_B"/>
    <property type="match status" value="1"/>
</dbReference>
<dbReference type="PANTHER" id="PTHR22854">
    <property type="entry name" value="TRYPTOPHAN BIOSYNTHESIS PROTEIN"/>
    <property type="match status" value="1"/>
</dbReference>
<comment type="catalytic activity">
    <reaction evidence="1 9">
        <text>1-(2-carboxyphenylamino)-1-deoxy-D-ribulose 5-phosphate + H(+) = (1S,2R)-1-C-(indol-3-yl)glycerol 3-phosphate + CO2 + H2O</text>
        <dbReference type="Rhea" id="RHEA:23476"/>
        <dbReference type="ChEBI" id="CHEBI:15377"/>
        <dbReference type="ChEBI" id="CHEBI:15378"/>
        <dbReference type="ChEBI" id="CHEBI:16526"/>
        <dbReference type="ChEBI" id="CHEBI:58613"/>
        <dbReference type="ChEBI" id="CHEBI:58866"/>
        <dbReference type="EC" id="4.1.1.48"/>
    </reaction>
</comment>
<dbReference type="FunFam" id="3.20.20.70:FF:000024">
    <property type="entry name" value="Indole-3-glycerol phosphate synthase"/>
    <property type="match status" value="1"/>
</dbReference>
<keyword evidence="7 9" id="KW-0057">Aromatic amino acid biosynthesis</keyword>
<dbReference type="Gene3D" id="3.20.20.70">
    <property type="entry name" value="Aldolase class I"/>
    <property type="match status" value="1"/>
</dbReference>
<gene>
    <name evidence="9 11" type="primary">trpC</name>
    <name evidence="11" type="ordered locus">AXY_21090</name>
</gene>
<dbReference type="InterPro" id="IPR013785">
    <property type="entry name" value="Aldolase_TIM"/>
</dbReference>
<dbReference type="HOGENOM" id="CLU_034247_2_1_9"/>
<reference evidence="11 12" key="1">
    <citation type="submission" date="2011-01" db="EMBL/GenBank/DDBJ databases">
        <title>Whole genome sequence of Amphibacillus xylinus NBRC 15112.</title>
        <authorList>
            <person name="Nakazawa H."/>
            <person name="Katano Y."/>
            <person name="Nakamura S."/>
            <person name="Sasagawa M."/>
            <person name="Fukada J."/>
            <person name="Arai T."/>
            <person name="Sasakura N."/>
            <person name="Mochizuki D."/>
            <person name="Hosoyama A."/>
            <person name="Harada K."/>
            <person name="Horikawa H."/>
            <person name="Kato Y."/>
            <person name="Harada T."/>
            <person name="Sasaki K."/>
            <person name="Sekiguchi M."/>
            <person name="Hodoyama M."/>
            <person name="Nishiko R."/>
            <person name="Narita H."/>
            <person name="Hanamaki A."/>
            <person name="Hata C."/>
            <person name="Konno Y."/>
            <person name="Niimura Y."/>
            <person name="Yamazaki S."/>
            <person name="Fujita N."/>
        </authorList>
    </citation>
    <scope>NUCLEOTIDE SEQUENCE [LARGE SCALE GENOMIC DNA]</scope>
    <source>
        <strain evidence="12">ATCC 51415 / DSM 6626 / JCM 7361 / LMG 17667 / NBRC 15112 / Ep01</strain>
    </source>
</reference>
<dbReference type="eggNOG" id="COG0134">
    <property type="taxonomic scope" value="Bacteria"/>
</dbReference>
<dbReference type="InterPro" id="IPR001468">
    <property type="entry name" value="Indole-3-GlycerolPSynthase_CS"/>
</dbReference>
<dbReference type="InterPro" id="IPR013798">
    <property type="entry name" value="Indole-3-glycerol_P_synth_dom"/>
</dbReference>
<dbReference type="PATRIC" id="fig|698758.3.peg.2116"/>
<evidence type="ECO:0000256" key="5">
    <source>
        <dbReference type="ARBA" id="ARBA00022793"/>
    </source>
</evidence>
<dbReference type="HAMAP" id="MF_00134_A">
    <property type="entry name" value="IGPS_A"/>
    <property type="match status" value="1"/>
</dbReference>
<evidence type="ECO:0000313" key="12">
    <source>
        <dbReference type="Proteomes" id="UP000006294"/>
    </source>
</evidence>
<dbReference type="InterPro" id="IPR045186">
    <property type="entry name" value="Indole-3-glycerol_P_synth"/>
</dbReference>
<dbReference type="EMBL" id="AP012050">
    <property type="protein sequence ID" value="BAM48241.1"/>
    <property type="molecule type" value="Genomic_DNA"/>
</dbReference>
<protein>
    <recommendedName>
        <fullName evidence="9">Indole-3-glycerol phosphate synthase</fullName>
        <shortName evidence="9">IGPS</shortName>
        <ecNumber evidence="9">4.1.1.48</ecNumber>
    </recommendedName>
</protein>
<dbReference type="CDD" id="cd00331">
    <property type="entry name" value="IGPS"/>
    <property type="match status" value="1"/>
</dbReference>
<dbReference type="RefSeq" id="WP_015010826.1">
    <property type="nucleotide sequence ID" value="NC_018704.1"/>
</dbReference>
<sequence>MTILTKIIEAKKVEVARLKQSYKLADQLRTTPIYSFIERCEQNQGLHLIAEFKRASPSKGIINAHLDPVEQAQTYQSLGASMVSVLTDQQFFSGSFADLEKVRKSVQLPVLNKDFIIDKIQIDRAYRSGADVILLIVASLDETRLTELYHYAKGLGLEVLVEVHNERELEQAQTLGARLIGVNNRDLKTFEVDLAVTERLAQLINHDREILISESGIQSKADIARVKQAGARAVLIGETLMRATNLQETLKNIFI</sequence>
<dbReference type="GO" id="GO:0004425">
    <property type="term" value="F:indole-3-glycerol-phosphate synthase activity"/>
    <property type="evidence" value="ECO:0007669"/>
    <property type="project" value="UniProtKB-UniRule"/>
</dbReference>
<evidence type="ECO:0000256" key="2">
    <source>
        <dbReference type="ARBA" id="ARBA00004696"/>
    </source>
</evidence>
<feature type="domain" description="Indole-3-glycerol phosphate synthase" evidence="10">
    <location>
        <begin position="4"/>
        <end position="252"/>
    </location>
</feature>
<evidence type="ECO:0000256" key="1">
    <source>
        <dbReference type="ARBA" id="ARBA00001633"/>
    </source>
</evidence>
<dbReference type="NCBIfam" id="NF001377">
    <property type="entry name" value="PRK00278.2-4"/>
    <property type="match status" value="1"/>
</dbReference>
<dbReference type="PROSITE" id="PS00614">
    <property type="entry name" value="IGPS"/>
    <property type="match status" value="1"/>
</dbReference>
<dbReference type="GO" id="GO:0004640">
    <property type="term" value="F:phosphoribosylanthranilate isomerase activity"/>
    <property type="evidence" value="ECO:0007669"/>
    <property type="project" value="TreeGrafter"/>
</dbReference>
<keyword evidence="5 9" id="KW-0210">Decarboxylase</keyword>
<evidence type="ECO:0000313" key="11">
    <source>
        <dbReference type="EMBL" id="BAM48241.1"/>
    </source>
</evidence>
<dbReference type="EC" id="4.1.1.48" evidence="9"/>
<comment type="similarity">
    <text evidence="3 9">Belongs to the TrpC family.</text>
</comment>